<dbReference type="SUPFAM" id="SSF56784">
    <property type="entry name" value="HAD-like"/>
    <property type="match status" value="1"/>
</dbReference>
<name>A0A4R2I8K5_9GAMM</name>
<reference evidence="1 2" key="1">
    <citation type="journal article" date="2015" name="Stand. Genomic Sci.">
        <title>Genomic Encyclopedia of Bacterial and Archaeal Type Strains, Phase III: the genomes of soil and plant-associated and newly described type strains.</title>
        <authorList>
            <person name="Whitman W.B."/>
            <person name="Woyke T."/>
            <person name="Klenk H.P."/>
            <person name="Zhou Y."/>
            <person name="Lilburn T.G."/>
            <person name="Beck B.J."/>
            <person name="De Vos P."/>
            <person name="Vandamme P."/>
            <person name="Eisen J.A."/>
            <person name="Garrity G."/>
            <person name="Hugenholtz P."/>
            <person name="Kyrpides N.C."/>
        </authorList>
    </citation>
    <scope>NUCLEOTIDE SEQUENCE [LARGE SCALE GENOMIC DNA]</scope>
    <source>
        <strain evidence="1 2">A3</strain>
    </source>
</reference>
<organism evidence="1 2">
    <name type="scientific">Dokdonella fugitiva</name>
    <dbReference type="NCBI Taxonomy" id="328517"/>
    <lineage>
        <taxon>Bacteria</taxon>
        <taxon>Pseudomonadati</taxon>
        <taxon>Pseudomonadota</taxon>
        <taxon>Gammaproteobacteria</taxon>
        <taxon>Lysobacterales</taxon>
        <taxon>Rhodanobacteraceae</taxon>
        <taxon>Dokdonella</taxon>
    </lineage>
</organism>
<dbReference type="Gene3D" id="1.10.150.240">
    <property type="entry name" value="Putative phosphatase, domain 2"/>
    <property type="match status" value="1"/>
</dbReference>
<comment type="caution">
    <text evidence="1">The sequence shown here is derived from an EMBL/GenBank/DDBJ whole genome shotgun (WGS) entry which is preliminary data.</text>
</comment>
<dbReference type="SFLD" id="SFLDG01129">
    <property type="entry name" value="C1.5:_HAD__Beta-PGM__Phosphata"/>
    <property type="match status" value="1"/>
</dbReference>
<dbReference type="Proteomes" id="UP000294862">
    <property type="component" value="Unassembled WGS sequence"/>
</dbReference>
<dbReference type="GO" id="GO:0005829">
    <property type="term" value="C:cytosol"/>
    <property type="evidence" value="ECO:0007669"/>
    <property type="project" value="TreeGrafter"/>
</dbReference>
<protein>
    <submittedName>
        <fullName evidence="1">Phosphoglycolate phosphatase</fullName>
    </submittedName>
</protein>
<keyword evidence="2" id="KW-1185">Reference proteome</keyword>
<dbReference type="Gene3D" id="3.40.50.1000">
    <property type="entry name" value="HAD superfamily/HAD-like"/>
    <property type="match status" value="1"/>
</dbReference>
<proteinExistence type="predicted"/>
<gene>
    <name evidence="1" type="ORF">EV148_105255</name>
</gene>
<dbReference type="Pfam" id="PF13419">
    <property type="entry name" value="HAD_2"/>
    <property type="match status" value="1"/>
</dbReference>
<dbReference type="InterPro" id="IPR041492">
    <property type="entry name" value="HAD_2"/>
</dbReference>
<dbReference type="EMBL" id="SLWQ01000005">
    <property type="protein sequence ID" value="TCO40457.1"/>
    <property type="molecule type" value="Genomic_DNA"/>
</dbReference>
<dbReference type="RefSeq" id="WP_131998171.1">
    <property type="nucleotide sequence ID" value="NZ_JACGXM010000003.1"/>
</dbReference>
<dbReference type="OrthoDB" id="9792518at2"/>
<dbReference type="InterPro" id="IPR023198">
    <property type="entry name" value="PGP-like_dom2"/>
</dbReference>
<dbReference type="InterPro" id="IPR050155">
    <property type="entry name" value="HAD-like_hydrolase_sf"/>
</dbReference>
<dbReference type="PANTHER" id="PTHR43434:SF13">
    <property type="entry name" value="PHOSPHOGLYCOLATE PHOSPHATASE"/>
    <property type="match status" value="1"/>
</dbReference>
<evidence type="ECO:0000313" key="1">
    <source>
        <dbReference type="EMBL" id="TCO40457.1"/>
    </source>
</evidence>
<dbReference type="InterPro" id="IPR036412">
    <property type="entry name" value="HAD-like_sf"/>
</dbReference>
<dbReference type="AlphaFoldDB" id="A0A4R2I8K5"/>
<dbReference type="GO" id="GO:0006281">
    <property type="term" value="P:DNA repair"/>
    <property type="evidence" value="ECO:0007669"/>
    <property type="project" value="TreeGrafter"/>
</dbReference>
<dbReference type="GO" id="GO:0008967">
    <property type="term" value="F:phosphoglycolate phosphatase activity"/>
    <property type="evidence" value="ECO:0007669"/>
    <property type="project" value="TreeGrafter"/>
</dbReference>
<sequence length="207" mass="22434">MKYRLAIFDFDGTLADSFPFFTATFNELADKHGFARIDPATAAALRGHSPRQMMSHVGLPAWKLPFVAKDFIARMGESIHAIRPFDGVDAALARLADAGVALAVVSSNAYDNVSRVLGPATTRLFRHFECGMSMFGKTASLRSVLKKTGVHASEAIYVGDQSVDLQAARRAGIAFGAVAWGYATIESLREHRPEEEFASVAELARIA</sequence>
<evidence type="ECO:0000313" key="2">
    <source>
        <dbReference type="Proteomes" id="UP000294862"/>
    </source>
</evidence>
<dbReference type="SFLD" id="SFLDS00003">
    <property type="entry name" value="Haloacid_Dehalogenase"/>
    <property type="match status" value="1"/>
</dbReference>
<dbReference type="InterPro" id="IPR023214">
    <property type="entry name" value="HAD_sf"/>
</dbReference>
<accession>A0A4R2I8K5</accession>
<dbReference type="PANTHER" id="PTHR43434">
    <property type="entry name" value="PHOSPHOGLYCOLATE PHOSPHATASE"/>
    <property type="match status" value="1"/>
</dbReference>